<accession>A0A0W0W6K4</accession>
<sequence>MKKFTGLVIILAALVLFSYYGMGYLTERTVRHDLSMVNQSNGLSANIESYKRGWFTSKAVLNWGLHVPEHVVSSTDGQSETVPAQDYSLKMPLTIHHGPVIFANKSVRFGLGYAHTELTLPQKFAEQLSNAFSAESTQPKLDLSLFVSYLNNTGIDVSVPAFKLIAKEGNGQIDWLGMTSSTSLSSNMDKVDGNLTVDGLRITKEQIKTILSSITSEYNMHRTDIGLYTGDASLSFPSLVVTNSEKKIFELSQFDVHSDTNIEDGLFHSHFKSSVDKIVANDKTYGPGHLEIAIRNLDAVALAKINQQANQIQQGSDAQRQQALLAILPELPQLLSKGAEFEVTEMNFVMPQGTVEGNLLVSLPKSEAANPFELIQKIQGNGKIKVPATVVKNLLTESIRQRMMSSPQPSQTIQQGIVQQMQQQQAAQPMNSGNAASSAPATSAPTVPPTDPAVIAQQAATAADNQLASMVQSGVLAVQGDDYVVEINLNQGQLTVNGKPFNSAMLKFQ</sequence>
<dbReference type="PATRIC" id="fig|466.6.peg.1165"/>
<evidence type="ECO:0000313" key="2">
    <source>
        <dbReference type="EMBL" id="KTD28036.1"/>
    </source>
</evidence>
<dbReference type="Proteomes" id="UP000054908">
    <property type="component" value="Unassembled WGS sequence"/>
</dbReference>
<protein>
    <submittedName>
        <fullName evidence="2">Putative membrane protein YdgA-like protein</fullName>
    </submittedName>
</protein>
<dbReference type="EMBL" id="LNYL01000027">
    <property type="protein sequence ID" value="KTD28036.1"/>
    <property type="molecule type" value="Genomic_DNA"/>
</dbReference>
<feature type="region of interest" description="Disordered" evidence="1">
    <location>
        <begin position="402"/>
        <end position="451"/>
    </location>
</feature>
<dbReference type="STRING" id="466.Lmac_1095"/>
<comment type="caution">
    <text evidence="2">The sequence shown here is derived from an EMBL/GenBank/DDBJ whole genome shotgun (WGS) entry which is preliminary data.</text>
</comment>
<name>A0A0W0W6K4_9GAMM</name>
<evidence type="ECO:0000256" key="1">
    <source>
        <dbReference type="SAM" id="MobiDB-lite"/>
    </source>
</evidence>
<evidence type="ECO:0000313" key="3">
    <source>
        <dbReference type="Proteomes" id="UP000054908"/>
    </source>
</evidence>
<organism evidence="2 3">
    <name type="scientific">Legionella maceachernii</name>
    <dbReference type="NCBI Taxonomy" id="466"/>
    <lineage>
        <taxon>Bacteria</taxon>
        <taxon>Pseudomonadati</taxon>
        <taxon>Pseudomonadota</taxon>
        <taxon>Gammaproteobacteria</taxon>
        <taxon>Legionellales</taxon>
        <taxon>Legionellaceae</taxon>
        <taxon>Legionella</taxon>
    </lineage>
</organism>
<feature type="compositionally biased region" description="Low complexity" evidence="1">
    <location>
        <begin position="408"/>
        <end position="445"/>
    </location>
</feature>
<dbReference type="RefSeq" id="WP_058451880.1">
    <property type="nucleotide sequence ID" value="NZ_CAAAIB010000010.1"/>
</dbReference>
<reference evidence="2 3" key="1">
    <citation type="submission" date="2015-11" db="EMBL/GenBank/DDBJ databases">
        <title>Genomic analysis of 38 Legionella species identifies large and diverse effector repertoires.</title>
        <authorList>
            <person name="Burstein D."/>
            <person name="Amaro F."/>
            <person name="Zusman T."/>
            <person name="Lifshitz Z."/>
            <person name="Cohen O."/>
            <person name="Gilbert J.A."/>
            <person name="Pupko T."/>
            <person name="Shuman H.A."/>
            <person name="Segal G."/>
        </authorList>
    </citation>
    <scope>NUCLEOTIDE SEQUENCE [LARGE SCALE GENOMIC DNA]</scope>
    <source>
        <strain evidence="2 3">PX-1-G2-E2</strain>
    </source>
</reference>
<gene>
    <name evidence="2" type="ORF">Lmac_1095</name>
</gene>
<dbReference type="AlphaFoldDB" id="A0A0W0W6K4"/>
<dbReference type="InterPro" id="IPR010352">
    <property type="entry name" value="DUF945"/>
</dbReference>
<dbReference type="OrthoDB" id="6222832at2"/>
<dbReference type="Pfam" id="PF06097">
    <property type="entry name" value="DUF945"/>
    <property type="match status" value="1"/>
</dbReference>
<keyword evidence="3" id="KW-1185">Reference proteome</keyword>
<proteinExistence type="predicted"/>